<gene>
    <name evidence="3" type="ORF">NIES267_41950</name>
</gene>
<dbReference type="Gene3D" id="3.40.50.300">
    <property type="entry name" value="P-loop containing nucleotide triphosphate hydrolases"/>
    <property type="match status" value="1"/>
</dbReference>
<accession>A0A1Z4LU08</accession>
<dbReference type="Pfam" id="PF19959">
    <property type="entry name" value="EAD4"/>
    <property type="match status" value="1"/>
</dbReference>
<dbReference type="Proteomes" id="UP000218418">
    <property type="component" value="Chromosome"/>
</dbReference>
<dbReference type="InterPro" id="IPR027417">
    <property type="entry name" value="P-loop_NTPase"/>
</dbReference>
<protein>
    <submittedName>
        <fullName evidence="3">Uncharacterized protein</fullName>
    </submittedName>
</protein>
<evidence type="ECO:0000313" key="4">
    <source>
        <dbReference type="Proteomes" id="UP000218418"/>
    </source>
</evidence>
<dbReference type="GO" id="GO:0016887">
    <property type="term" value="F:ATP hydrolysis activity"/>
    <property type="evidence" value="ECO:0007669"/>
    <property type="project" value="InterPro"/>
</dbReference>
<proteinExistence type="predicted"/>
<evidence type="ECO:0000259" key="2">
    <source>
        <dbReference type="Pfam" id="PF19959"/>
    </source>
</evidence>
<evidence type="ECO:0000259" key="1">
    <source>
        <dbReference type="Pfam" id="PF13401"/>
    </source>
</evidence>
<dbReference type="AlphaFoldDB" id="A0A1Z4LU08"/>
<dbReference type="InterPro" id="IPR045434">
    <property type="entry name" value="EAD4"/>
</dbReference>
<dbReference type="PANTHER" id="PTHR10039">
    <property type="entry name" value="AMELOGENIN"/>
    <property type="match status" value="1"/>
</dbReference>
<reference evidence="3 4" key="1">
    <citation type="submission" date="2017-06" db="EMBL/GenBank/DDBJ databases">
        <title>Genome sequencing of cyanobaciteial culture collection at National Institute for Environmental Studies (NIES).</title>
        <authorList>
            <person name="Hirose Y."/>
            <person name="Shimura Y."/>
            <person name="Fujisawa T."/>
            <person name="Nakamura Y."/>
            <person name="Kawachi M."/>
        </authorList>
    </citation>
    <scope>NUCLEOTIDE SEQUENCE [LARGE SCALE GENOMIC DNA]</scope>
    <source>
        <strain evidence="3 4">NIES-267</strain>
    </source>
</reference>
<dbReference type="InterPro" id="IPR049945">
    <property type="entry name" value="AAA_22"/>
</dbReference>
<organism evidence="3 4">
    <name type="scientific">Calothrix parasitica NIES-267</name>
    <dbReference type="NCBI Taxonomy" id="1973488"/>
    <lineage>
        <taxon>Bacteria</taxon>
        <taxon>Bacillati</taxon>
        <taxon>Cyanobacteriota</taxon>
        <taxon>Cyanophyceae</taxon>
        <taxon>Nostocales</taxon>
        <taxon>Calotrichaceae</taxon>
        <taxon>Calothrix</taxon>
    </lineage>
</organism>
<dbReference type="SUPFAM" id="SSF52540">
    <property type="entry name" value="P-loop containing nucleoside triphosphate hydrolases"/>
    <property type="match status" value="1"/>
</dbReference>
<dbReference type="Pfam" id="PF13401">
    <property type="entry name" value="AAA_22"/>
    <property type="match status" value="1"/>
</dbReference>
<sequence length="557" mass="65887">MLSKKKYSYGPDKKEQVKNVLKVLLDFANEKQEVFLEYQNSSSIFDIQNKQFFPKSNWQKIDKKLIFNTNLEQILQLLKYHENTSEIQRDAKHNLYINESKLREILGHYLGKDFLGILEDNRARKQGASSWNFSLLLYSEDTDMNMEQIDKRWKEKTNKNNGQTKNNDPYTHIPPQYKALIESKLKRFVGREFVFNAFEEFLENNPKGYFTVVGEPGIGKSAIAAKYVYDKQVPCFFNIASQGNNTTEQFKQEICSQLRQRYDILNPNNQNNLPAVLQGVSEKLKKQDKKLVIVVDALDEAQVSTEEQRSGQNILCLPQNLPNNVYFLLTRRPFNQQERHLLIDIETQREELNLNDEEYLESHRSDMRGYLEKVLEESDELGNGIRSWIEKYEINRNDFIQKLLTKSEINFMYLRYVTKDIASGAYDNIELDELPSGLEEYYRDHWRRMKMDDNDQEMQVKVLLTLVALLTKTNSKNIRVTSIKIGEYVKKHESKVYNVLQKWKQFLTESKEIEKTYYGFYHKSFLDFLEQHQIKNGPHRDLYQQIEEEICESIYGV</sequence>
<evidence type="ECO:0000313" key="3">
    <source>
        <dbReference type="EMBL" id="BAY84699.1"/>
    </source>
</evidence>
<dbReference type="OrthoDB" id="443465at2"/>
<keyword evidence="4" id="KW-1185">Reference proteome</keyword>
<name>A0A1Z4LU08_9CYAN</name>
<dbReference type="PANTHER" id="PTHR10039:SF17">
    <property type="entry name" value="FUNGAL STAND N-TERMINAL GOODBYE DOMAIN-CONTAINING PROTEIN-RELATED"/>
    <property type="match status" value="1"/>
</dbReference>
<dbReference type="EMBL" id="AP018227">
    <property type="protein sequence ID" value="BAY84699.1"/>
    <property type="molecule type" value="Genomic_DNA"/>
</dbReference>
<feature type="domain" description="Effector-associated" evidence="2">
    <location>
        <begin position="10"/>
        <end position="154"/>
    </location>
</feature>
<feature type="domain" description="ORC1/DEAH AAA+ ATPase" evidence="1">
    <location>
        <begin position="207"/>
        <end position="301"/>
    </location>
</feature>